<dbReference type="SUPFAM" id="SSF49777">
    <property type="entry name" value="PEBP-like"/>
    <property type="match status" value="1"/>
</dbReference>
<accession>A0A1J4VAC6</accession>
<reference evidence="1 2" key="1">
    <citation type="journal article" date="2016" name="Environ. Microbiol.">
        <title>Genomic resolution of a cold subsurface aquifer community provides metabolic insights for novel microbes adapted to high CO concentrations.</title>
        <authorList>
            <person name="Probst A.J."/>
            <person name="Castelle C.J."/>
            <person name="Singh A."/>
            <person name="Brown C.T."/>
            <person name="Anantharaman K."/>
            <person name="Sharon I."/>
            <person name="Hug L.A."/>
            <person name="Burstein D."/>
            <person name="Emerson J.B."/>
            <person name="Thomas B.C."/>
            <person name="Banfield J.F."/>
        </authorList>
    </citation>
    <scope>NUCLEOTIDE SEQUENCE [LARGE SCALE GENOMIC DNA]</scope>
    <source>
        <strain evidence="1">CG1_02_47_685</strain>
    </source>
</reference>
<dbReference type="InterPro" id="IPR036610">
    <property type="entry name" value="PEBP-like_sf"/>
</dbReference>
<dbReference type="NCBIfam" id="TIGR00481">
    <property type="entry name" value="YbhB/YbcL family Raf kinase inhibitor-like protein"/>
    <property type="match status" value="1"/>
</dbReference>
<dbReference type="Proteomes" id="UP000183206">
    <property type="component" value="Unassembled WGS sequence"/>
</dbReference>
<dbReference type="STRING" id="1805282.AUJ44_03050"/>
<dbReference type="EMBL" id="MNVO01000046">
    <property type="protein sequence ID" value="OIO32225.1"/>
    <property type="molecule type" value="Genomic_DNA"/>
</dbReference>
<proteinExistence type="predicted"/>
<comment type="caution">
    <text evidence="1">The sequence shown here is derived from an EMBL/GenBank/DDBJ whole genome shotgun (WGS) entry which is preliminary data.</text>
</comment>
<dbReference type="InterPro" id="IPR005247">
    <property type="entry name" value="YbhB_YbcL/LppC-like"/>
</dbReference>
<dbReference type="Gene3D" id="3.90.280.10">
    <property type="entry name" value="PEBP-like"/>
    <property type="match status" value="1"/>
</dbReference>
<dbReference type="CDD" id="cd00865">
    <property type="entry name" value="PEBP_bact_arch"/>
    <property type="match status" value="1"/>
</dbReference>
<evidence type="ECO:0000313" key="1">
    <source>
        <dbReference type="EMBL" id="OIO32225.1"/>
    </source>
</evidence>
<gene>
    <name evidence="1" type="ORF">AUJ44_03050</name>
</gene>
<dbReference type="AlphaFoldDB" id="A0A1J4VAC6"/>
<name>A0A1J4VAC6_9BACT</name>
<dbReference type="PANTHER" id="PTHR30289:SF1">
    <property type="entry name" value="PEBP (PHOSPHATIDYLETHANOLAMINE-BINDING PROTEIN) FAMILY PROTEIN"/>
    <property type="match status" value="1"/>
</dbReference>
<protein>
    <submittedName>
        <fullName evidence="1">Kinase inhibitor</fullName>
    </submittedName>
</protein>
<dbReference type="Pfam" id="PF01161">
    <property type="entry name" value="PBP"/>
    <property type="match status" value="1"/>
</dbReference>
<sequence>MQRLMLTSDAFENNGKIPARHTCDGKNISPTFRISGVSSHTRSLALIMDDPDVPKQVRADGIWNHWVRFNIPSDTTAIAEGKEPDGNAGIGTAGNSTYHGPCPPDREHRYFFKLYALDAILNLPVGATKVDVERAMSGHILAQAELIGRYERKR</sequence>
<dbReference type="InterPro" id="IPR008914">
    <property type="entry name" value="PEBP"/>
</dbReference>
<organism evidence="1 2">
    <name type="scientific">Candidatus Nomurabacteria bacterium CG1_02_47_685</name>
    <dbReference type="NCBI Taxonomy" id="1805282"/>
    <lineage>
        <taxon>Bacteria</taxon>
        <taxon>Candidatus Nomuraibacteriota</taxon>
    </lineage>
</organism>
<dbReference type="PANTHER" id="PTHR30289">
    <property type="entry name" value="UNCHARACTERIZED PROTEIN YBCL-RELATED"/>
    <property type="match status" value="1"/>
</dbReference>
<evidence type="ECO:0000313" key="2">
    <source>
        <dbReference type="Proteomes" id="UP000183206"/>
    </source>
</evidence>